<comment type="caution">
    <text evidence="1">The sequence shown here is derived from an EMBL/GenBank/DDBJ whole genome shotgun (WGS) entry which is preliminary data.</text>
</comment>
<reference evidence="2" key="1">
    <citation type="journal article" date="2019" name="Int. J. Syst. Evol. Microbiol.">
        <title>The Global Catalogue of Microorganisms (GCM) 10K type strain sequencing project: providing services to taxonomists for standard genome sequencing and annotation.</title>
        <authorList>
            <consortium name="The Broad Institute Genomics Platform"/>
            <consortium name="The Broad Institute Genome Sequencing Center for Infectious Disease"/>
            <person name="Wu L."/>
            <person name="Ma J."/>
        </authorList>
    </citation>
    <scope>NUCLEOTIDE SEQUENCE [LARGE SCALE GENOMIC DNA]</scope>
    <source>
        <strain evidence="2">CGMCC 4.6946</strain>
    </source>
</reference>
<dbReference type="RefSeq" id="WP_277551503.1">
    <property type="nucleotide sequence ID" value="NZ_JARAMH010000009.1"/>
</dbReference>
<proteinExistence type="predicted"/>
<evidence type="ECO:0000313" key="2">
    <source>
        <dbReference type="Proteomes" id="UP001595797"/>
    </source>
</evidence>
<keyword evidence="2" id="KW-1185">Reference proteome</keyword>
<organism evidence="1 2">
    <name type="scientific">Kocuria oceani</name>
    <dbReference type="NCBI Taxonomy" id="988827"/>
    <lineage>
        <taxon>Bacteria</taxon>
        <taxon>Bacillati</taxon>
        <taxon>Actinomycetota</taxon>
        <taxon>Actinomycetes</taxon>
        <taxon>Micrococcales</taxon>
        <taxon>Micrococcaceae</taxon>
        <taxon>Kocuria</taxon>
    </lineage>
</organism>
<name>A0ABV9TE08_9MICC</name>
<sequence length="121" mass="13165">MELTPRCVIPAPSQLHDLRPTEFAGVASTTIHPHGSYEALAFTVNDLIGVGLSGADFGDCSSTALNTLPDQGFSRPRRPLPYRWDMDLVSTFPGAAIASVFWIAVSPSRRRVEASHRAEEK</sequence>
<dbReference type="EMBL" id="JBHSIW010000002">
    <property type="protein sequence ID" value="MFC4902172.1"/>
    <property type="molecule type" value="Genomic_DNA"/>
</dbReference>
<protein>
    <submittedName>
        <fullName evidence="1">Uncharacterized protein</fullName>
    </submittedName>
</protein>
<dbReference type="Proteomes" id="UP001595797">
    <property type="component" value="Unassembled WGS sequence"/>
</dbReference>
<accession>A0ABV9TE08</accession>
<gene>
    <name evidence="1" type="ORF">ACFPCS_01160</name>
</gene>
<evidence type="ECO:0000313" key="1">
    <source>
        <dbReference type="EMBL" id="MFC4902172.1"/>
    </source>
</evidence>